<organism evidence="1">
    <name type="scientific">Salix viminalis</name>
    <name type="common">Common osier</name>
    <name type="synonym">Basket willow</name>
    <dbReference type="NCBI Taxonomy" id="40686"/>
    <lineage>
        <taxon>Eukaryota</taxon>
        <taxon>Viridiplantae</taxon>
        <taxon>Streptophyta</taxon>
        <taxon>Embryophyta</taxon>
        <taxon>Tracheophyta</taxon>
        <taxon>Spermatophyta</taxon>
        <taxon>Magnoliopsida</taxon>
        <taxon>eudicotyledons</taxon>
        <taxon>Gunneridae</taxon>
        <taxon>Pentapetalae</taxon>
        <taxon>rosids</taxon>
        <taxon>fabids</taxon>
        <taxon>Malpighiales</taxon>
        <taxon>Salicaceae</taxon>
        <taxon>Saliceae</taxon>
        <taxon>Salix</taxon>
    </lineage>
</organism>
<dbReference type="AlphaFoldDB" id="A0A6N2LQG2"/>
<sequence length="92" mass="10629">MPVNTLFLISWFALPNKQTTKFLIHPHQRIISTKVPFVILLSSLRRPILGVSFTIKRLGWFLSSSESRTLIIFCCKGLWDIDKCSTHLNSLR</sequence>
<proteinExistence type="predicted"/>
<gene>
    <name evidence="1" type="ORF">SVIM_LOCUS264150</name>
</gene>
<protein>
    <submittedName>
        <fullName evidence="1">Uncharacterized protein</fullName>
    </submittedName>
</protein>
<dbReference type="EMBL" id="CAADRP010001596">
    <property type="protein sequence ID" value="VFU43352.1"/>
    <property type="molecule type" value="Genomic_DNA"/>
</dbReference>
<name>A0A6N2LQG2_SALVM</name>
<evidence type="ECO:0000313" key="1">
    <source>
        <dbReference type="EMBL" id="VFU43352.1"/>
    </source>
</evidence>
<accession>A0A6N2LQG2</accession>
<reference evidence="1" key="1">
    <citation type="submission" date="2019-03" db="EMBL/GenBank/DDBJ databases">
        <authorList>
            <person name="Mank J."/>
            <person name="Almeida P."/>
        </authorList>
    </citation>
    <scope>NUCLEOTIDE SEQUENCE</scope>
    <source>
        <strain evidence="1">78183</strain>
    </source>
</reference>